<dbReference type="PANTHER" id="PTHR35093">
    <property type="entry name" value="OUTER MEMBRANE PROTEIN NMB0088-RELATED"/>
    <property type="match status" value="1"/>
</dbReference>
<evidence type="ECO:0000256" key="4">
    <source>
        <dbReference type="ARBA" id="ARBA00022692"/>
    </source>
</evidence>
<evidence type="ECO:0000256" key="1">
    <source>
        <dbReference type="ARBA" id="ARBA00004571"/>
    </source>
</evidence>
<dbReference type="GO" id="GO:0009279">
    <property type="term" value="C:cell outer membrane"/>
    <property type="evidence" value="ECO:0007669"/>
    <property type="project" value="UniProtKB-SubCell"/>
</dbReference>
<dbReference type="GO" id="GO:0015483">
    <property type="term" value="F:long-chain fatty acid transporting porin activity"/>
    <property type="evidence" value="ECO:0007669"/>
    <property type="project" value="TreeGrafter"/>
</dbReference>
<dbReference type="Gene3D" id="2.40.160.60">
    <property type="entry name" value="Outer membrane protein transport protein (OMPP1/FadL/TodX)"/>
    <property type="match status" value="1"/>
</dbReference>
<dbReference type="STRING" id="1763534.GCA_001831475_01357"/>
<evidence type="ECO:0000256" key="2">
    <source>
        <dbReference type="ARBA" id="ARBA00008163"/>
    </source>
</evidence>
<keyword evidence="3" id="KW-1134">Transmembrane beta strand</keyword>
<dbReference type="AlphaFoldDB" id="A0A1B9E0J4"/>
<dbReference type="OrthoDB" id="9765571at2"/>
<sequence>MKKYILVLLTGFSFTAAQSQEIRDALRYSQDNLNGTARYRAMSGAFGALGADLSSLNVNPAGSAVFINNQVAVTLSNFNTQNNSDYFGSQKTEKNNNLDINQAGGVFVFNNQDKKSDWKKFTFGVNYENANNFKNAVYSEGTNPNNSIDAYFLSFANGVPLGVLESNQYRDLVNKEQQAFLGYNAYIINPKDKVVDNTVYESAVQQKANYYQQNAVRTEGYNSKLSFNAATTYKDKLYIGLNLNSHFTDYRRYSSFHEEKKLPTVVLPIQKVSFDNDLYTYGAGFSFQLGAIAKVTNALRAGLAYESATWYRLNDELTQKITSITESGKQNVVNPRITNVYAPYKIKTPSKLTGSLAYVFDKKGLVSIDYAIKNYSNTQFKPENDNYFGKLNQSMRTDLANTSEIRVGAEYKIKLLRLRAGYRYEQSPYKDKATIGDLNGYSGGLGYNFGATKVDLSYAYAKRASEEGFFSQGFTDGAKINAVTNTVSLTFLFEL</sequence>
<keyword evidence="5" id="KW-0732">Signal</keyword>
<evidence type="ECO:0000256" key="5">
    <source>
        <dbReference type="ARBA" id="ARBA00022729"/>
    </source>
</evidence>
<evidence type="ECO:0000256" key="7">
    <source>
        <dbReference type="ARBA" id="ARBA00023237"/>
    </source>
</evidence>
<name>A0A1B9E0J4_9FLAO</name>
<keyword evidence="4" id="KW-0812">Transmembrane</keyword>
<evidence type="ECO:0000256" key="3">
    <source>
        <dbReference type="ARBA" id="ARBA00022452"/>
    </source>
</evidence>
<keyword evidence="9" id="KW-1185">Reference proteome</keyword>
<gene>
    <name evidence="8" type="ORF">LPBF_07605</name>
</gene>
<keyword evidence="6" id="KW-0472">Membrane</keyword>
<dbReference type="PANTHER" id="PTHR35093:SF8">
    <property type="entry name" value="OUTER MEMBRANE PROTEIN NMB0088-RELATED"/>
    <property type="match status" value="1"/>
</dbReference>
<dbReference type="EMBL" id="LVEP01000028">
    <property type="protein sequence ID" value="OCB75466.1"/>
    <property type="molecule type" value="Genomic_DNA"/>
</dbReference>
<dbReference type="SUPFAM" id="SSF56935">
    <property type="entry name" value="Porins"/>
    <property type="match status" value="1"/>
</dbReference>
<comment type="similarity">
    <text evidence="2">Belongs to the OmpP1/FadL family.</text>
</comment>
<comment type="caution">
    <text evidence="8">The sequence shown here is derived from an EMBL/GenBank/DDBJ whole genome shotgun (WGS) entry which is preliminary data.</text>
</comment>
<evidence type="ECO:0000313" key="9">
    <source>
        <dbReference type="Proteomes" id="UP000093510"/>
    </source>
</evidence>
<protein>
    <submittedName>
        <fullName evidence="8">Transporter</fullName>
    </submittedName>
</protein>
<keyword evidence="7" id="KW-0998">Cell outer membrane</keyword>
<accession>A0A1B9E0J4</accession>
<dbReference type="InterPro" id="IPR005017">
    <property type="entry name" value="OMPP1/FadL/TodX"/>
</dbReference>
<evidence type="ECO:0000256" key="6">
    <source>
        <dbReference type="ARBA" id="ARBA00023136"/>
    </source>
</evidence>
<reference evidence="8 9" key="1">
    <citation type="submission" date="2016-03" db="EMBL/GenBank/DDBJ databases">
        <authorList>
            <person name="Ploux O."/>
        </authorList>
    </citation>
    <scope>NUCLEOTIDE SEQUENCE [LARGE SCALE GENOMIC DNA]</scope>
    <source>
        <strain evidence="8 9">LPB0076</strain>
    </source>
</reference>
<dbReference type="Proteomes" id="UP000093510">
    <property type="component" value="Unassembled WGS sequence"/>
</dbReference>
<evidence type="ECO:0000313" key="8">
    <source>
        <dbReference type="EMBL" id="OCB75466.1"/>
    </source>
</evidence>
<comment type="subcellular location">
    <subcellularLocation>
        <location evidence="1">Cell outer membrane</location>
        <topology evidence="1">Multi-pass membrane protein</topology>
    </subcellularLocation>
</comment>
<organism evidence="8 9">
    <name type="scientific">Flavobacterium crassostreae</name>
    <dbReference type="NCBI Taxonomy" id="1763534"/>
    <lineage>
        <taxon>Bacteria</taxon>
        <taxon>Pseudomonadati</taxon>
        <taxon>Bacteroidota</taxon>
        <taxon>Flavobacteriia</taxon>
        <taxon>Flavobacteriales</taxon>
        <taxon>Flavobacteriaceae</taxon>
        <taxon>Flavobacterium</taxon>
    </lineage>
</organism>
<proteinExistence type="inferred from homology"/>
<dbReference type="Pfam" id="PF03349">
    <property type="entry name" value="Toluene_X"/>
    <property type="match status" value="1"/>
</dbReference>
<dbReference type="RefSeq" id="WP_066334630.1">
    <property type="nucleotide sequence ID" value="NZ_CP017688.1"/>
</dbReference>